<feature type="transmembrane region" description="Helical" evidence="1">
    <location>
        <begin position="7"/>
        <end position="28"/>
    </location>
</feature>
<organism evidence="2">
    <name type="scientific">marine sediment metagenome</name>
    <dbReference type="NCBI Taxonomy" id="412755"/>
    <lineage>
        <taxon>unclassified sequences</taxon>
        <taxon>metagenomes</taxon>
        <taxon>ecological metagenomes</taxon>
    </lineage>
</organism>
<sequence>MSNKFTYFDFICYFIPGVILIWSIILFAKSINVLNYFTTFNTFIDTLVFTIIAFVLGHFIQYKSRQIIEPKMKKKYWNGAFVSEQFLIKNNKFCYEIDRQKFLKMAREQFKYSIEELKELDSDTEEARKISHSVYKKAYSLINNAEINERATTANIYYNFFRGLSLTCFCSSLLFLVQLVIKILENWGACSWEFIKEDLLIPSLLVIFFFYLMICFIDRARQRGELHVE</sequence>
<proteinExistence type="predicted"/>
<keyword evidence="1" id="KW-0472">Membrane</keyword>
<dbReference type="AlphaFoldDB" id="X0TQ69"/>
<keyword evidence="1" id="KW-1133">Transmembrane helix</keyword>
<comment type="caution">
    <text evidence="2">The sequence shown here is derived from an EMBL/GenBank/DDBJ whole genome shotgun (WGS) entry which is preliminary data.</text>
</comment>
<keyword evidence="1" id="KW-0812">Transmembrane</keyword>
<feature type="transmembrane region" description="Helical" evidence="1">
    <location>
        <begin position="199"/>
        <end position="217"/>
    </location>
</feature>
<feature type="transmembrane region" description="Helical" evidence="1">
    <location>
        <begin position="160"/>
        <end position="179"/>
    </location>
</feature>
<feature type="non-terminal residue" evidence="2">
    <location>
        <position position="229"/>
    </location>
</feature>
<accession>X0TQ69</accession>
<dbReference type="EMBL" id="BARS01010149">
    <property type="protein sequence ID" value="GAF90292.1"/>
    <property type="molecule type" value="Genomic_DNA"/>
</dbReference>
<evidence type="ECO:0000313" key="2">
    <source>
        <dbReference type="EMBL" id="GAF90292.1"/>
    </source>
</evidence>
<reference evidence="2" key="1">
    <citation type="journal article" date="2014" name="Front. Microbiol.">
        <title>High frequency of phylogenetically diverse reductive dehalogenase-homologous genes in deep subseafloor sedimentary metagenomes.</title>
        <authorList>
            <person name="Kawai M."/>
            <person name="Futagami T."/>
            <person name="Toyoda A."/>
            <person name="Takaki Y."/>
            <person name="Nishi S."/>
            <person name="Hori S."/>
            <person name="Arai W."/>
            <person name="Tsubouchi T."/>
            <person name="Morono Y."/>
            <person name="Uchiyama I."/>
            <person name="Ito T."/>
            <person name="Fujiyama A."/>
            <person name="Inagaki F."/>
            <person name="Takami H."/>
        </authorList>
    </citation>
    <scope>NUCLEOTIDE SEQUENCE</scope>
    <source>
        <strain evidence="2">Expedition CK06-06</strain>
    </source>
</reference>
<evidence type="ECO:0000256" key="1">
    <source>
        <dbReference type="SAM" id="Phobius"/>
    </source>
</evidence>
<protein>
    <submittedName>
        <fullName evidence="2">Uncharacterized protein</fullName>
    </submittedName>
</protein>
<name>X0TQ69_9ZZZZ</name>
<gene>
    <name evidence="2" type="ORF">S01H1_18894</name>
</gene>
<feature type="transmembrane region" description="Helical" evidence="1">
    <location>
        <begin position="40"/>
        <end position="62"/>
    </location>
</feature>